<keyword evidence="5 6" id="KW-0472">Membrane</keyword>
<evidence type="ECO:0000313" key="9">
    <source>
        <dbReference type="Proteomes" id="UP000238308"/>
    </source>
</evidence>
<comment type="caution">
    <text evidence="8">The sequence shown here is derived from an EMBL/GenBank/DDBJ whole genome shotgun (WGS) entry which is preliminary data.</text>
</comment>
<reference evidence="8 9" key="1">
    <citation type="submission" date="2018-03" db="EMBL/GenBank/DDBJ databases">
        <title>Genomic Encyclopedia of Type Strains, Phase III (KMG-III): the genomes of soil and plant-associated and newly described type strains.</title>
        <authorList>
            <person name="Whitman W."/>
        </authorList>
    </citation>
    <scope>NUCLEOTIDE SEQUENCE [LARGE SCALE GENOMIC DNA]</scope>
    <source>
        <strain evidence="8 9">MWH-P2sevCIIIb</strain>
    </source>
</reference>
<gene>
    <name evidence="8" type="ORF">BCM14_0491</name>
</gene>
<dbReference type="Proteomes" id="UP000238308">
    <property type="component" value="Unassembled WGS sequence"/>
</dbReference>
<sequence length="834" mass="91590">MGRLFAFGITAGIACTHLLSSLVPWQHLLGAGLVLLSAAVVTGLLTKIHLIKLVLALVAAFVLGMAWSSYRAQIRLDDQLAESLENFVTRLNIQITSMIQDDGLSMRFDANVLNERPAGVPARIQVNWPRATEVSYQTPDATADEVRPKVTKATPDLEPGQVWRVALLLKRPHGLMNPHGFDYESLMFQRGVRALGKVRGKPVLLAKPATLNWLIFVEKIRQKIRERMRVALEAARYGPVLIALAIGDQNSVSADDWRVFNLTGITHLVSISGSHVTMMAAVGAGLVLWLVKRIKLKDHSLCDFMPARKIATLCALILAWLYCLLAGWGVPAQRTFYMLCAMACFQLSNFPPSLARVLCIAAVAVSVIDPWSTITTGFWLSFAAVAVLFYLGANSGSGRSSSKGHGNKFRDTCKRGASFLYEACKLQWLISVALCPILIFLFQQFSASSLLANAVAIPTISLVVTPLALAGAVLVLVPGGSYLAYWCLKIAHHCFNWMMLPVQALADLEWLLFNFSAVPVWTVVLATVALALGLAPQGTPAKVAAWVCFLPLFLYKPPRPGLGDWTLIAVDVGQAGAVLIQTHRQNILFDTGLKLGNNDSAQRVLLPLLRALGITELDHLVVSHSDNDHAGGLVSLFKGMSVRRISSSFDLISYINKHDTKTTLSLDPDNIDLCRAEQMWRIDGVEFRFLHPDPARFARIQQNAVKANALSCVLYIQGAKHSALLSGDIGAAEERSIVERYTVQADVVIVPHHGSRTSSSWEFVQQVSAKHAIAQMGRHNRFNHPHPEVVARWLSSGSNVWRTDRDGAVTAKSQGLSLFVSKSRQTNGRYWHHR</sequence>
<feature type="domain" description="Metallo-beta-lactamase" evidence="7">
    <location>
        <begin position="574"/>
        <end position="776"/>
    </location>
</feature>
<dbReference type="InterPro" id="IPR035681">
    <property type="entry name" value="ComA-like_MBL"/>
</dbReference>
<dbReference type="InterPro" id="IPR025405">
    <property type="entry name" value="DUF4131"/>
</dbReference>
<accession>A0A2T0XJD9</accession>
<dbReference type="CDD" id="cd07731">
    <property type="entry name" value="ComA-like_MBL-fold"/>
    <property type="match status" value="1"/>
</dbReference>
<dbReference type="InterPro" id="IPR004797">
    <property type="entry name" value="Competence_ComEC/Rec2"/>
</dbReference>
<dbReference type="GO" id="GO:0005886">
    <property type="term" value="C:plasma membrane"/>
    <property type="evidence" value="ECO:0007669"/>
    <property type="project" value="UniProtKB-SubCell"/>
</dbReference>
<dbReference type="InterPro" id="IPR036866">
    <property type="entry name" value="RibonucZ/Hydroxyglut_hydro"/>
</dbReference>
<dbReference type="Pfam" id="PF00753">
    <property type="entry name" value="Lactamase_B"/>
    <property type="match status" value="1"/>
</dbReference>
<keyword evidence="9" id="KW-1185">Reference proteome</keyword>
<protein>
    <submittedName>
        <fullName evidence="8">Competence protein ComEC</fullName>
    </submittedName>
</protein>
<dbReference type="NCBIfam" id="TIGR00361">
    <property type="entry name" value="ComEC_Rec2"/>
    <property type="match status" value="1"/>
</dbReference>
<dbReference type="Pfam" id="PF13567">
    <property type="entry name" value="DUF4131"/>
    <property type="match status" value="1"/>
</dbReference>
<feature type="transmembrane region" description="Helical" evidence="6">
    <location>
        <begin position="371"/>
        <end position="393"/>
    </location>
</feature>
<keyword evidence="4 6" id="KW-1133">Transmembrane helix</keyword>
<comment type="subcellular location">
    <subcellularLocation>
        <location evidence="1">Cell membrane</location>
        <topology evidence="1">Multi-pass membrane protein</topology>
    </subcellularLocation>
</comment>
<dbReference type="InterPro" id="IPR001279">
    <property type="entry name" value="Metallo-B-lactamas"/>
</dbReference>
<dbReference type="SUPFAM" id="SSF56281">
    <property type="entry name" value="Metallo-hydrolase/oxidoreductase"/>
    <property type="match status" value="1"/>
</dbReference>
<feature type="transmembrane region" description="Helical" evidence="6">
    <location>
        <begin position="267"/>
        <end position="290"/>
    </location>
</feature>
<dbReference type="OrthoDB" id="9761531at2"/>
<keyword evidence="2" id="KW-1003">Cell membrane</keyword>
<dbReference type="GO" id="GO:0030420">
    <property type="term" value="P:establishment of competence for transformation"/>
    <property type="evidence" value="ECO:0007669"/>
    <property type="project" value="InterPro"/>
</dbReference>
<feature type="transmembrane region" description="Helical" evidence="6">
    <location>
        <begin position="310"/>
        <end position="330"/>
    </location>
</feature>
<proteinExistence type="predicted"/>
<name>A0A2T0XJD9_9BURK</name>
<dbReference type="EMBL" id="PVTV01000011">
    <property type="protein sequence ID" value="PRY99053.1"/>
    <property type="molecule type" value="Genomic_DNA"/>
</dbReference>
<dbReference type="NCBIfam" id="TIGR00360">
    <property type="entry name" value="ComEC_N-term"/>
    <property type="match status" value="1"/>
</dbReference>
<keyword evidence="3 6" id="KW-0812">Transmembrane</keyword>
<evidence type="ECO:0000256" key="1">
    <source>
        <dbReference type="ARBA" id="ARBA00004651"/>
    </source>
</evidence>
<evidence type="ECO:0000256" key="4">
    <source>
        <dbReference type="ARBA" id="ARBA00022989"/>
    </source>
</evidence>
<dbReference type="SMART" id="SM00849">
    <property type="entry name" value="Lactamase_B"/>
    <property type="match status" value="1"/>
</dbReference>
<evidence type="ECO:0000256" key="2">
    <source>
        <dbReference type="ARBA" id="ARBA00022475"/>
    </source>
</evidence>
<dbReference type="PROSITE" id="PS51257">
    <property type="entry name" value="PROKAR_LIPOPROTEIN"/>
    <property type="match status" value="1"/>
</dbReference>
<evidence type="ECO:0000256" key="3">
    <source>
        <dbReference type="ARBA" id="ARBA00022692"/>
    </source>
</evidence>
<dbReference type="Gene3D" id="3.60.15.10">
    <property type="entry name" value="Ribonuclease Z/Hydroxyacylglutathione hydrolase-like"/>
    <property type="match status" value="1"/>
</dbReference>
<dbReference type="PANTHER" id="PTHR30619:SF1">
    <property type="entry name" value="RECOMBINATION PROTEIN 2"/>
    <property type="match status" value="1"/>
</dbReference>
<feature type="transmembrane region" description="Helical" evidence="6">
    <location>
        <begin position="426"/>
        <end position="442"/>
    </location>
</feature>
<evidence type="ECO:0000259" key="7">
    <source>
        <dbReference type="SMART" id="SM00849"/>
    </source>
</evidence>
<dbReference type="AlphaFoldDB" id="A0A2T0XJD9"/>
<evidence type="ECO:0000256" key="6">
    <source>
        <dbReference type="SAM" id="Phobius"/>
    </source>
</evidence>
<feature type="transmembrane region" description="Helical" evidence="6">
    <location>
        <begin position="512"/>
        <end position="535"/>
    </location>
</feature>
<feature type="transmembrane region" description="Helical" evidence="6">
    <location>
        <begin position="44"/>
        <end position="67"/>
    </location>
</feature>
<dbReference type="PANTHER" id="PTHR30619">
    <property type="entry name" value="DNA INTERNALIZATION/COMPETENCE PROTEIN COMEC/REC2"/>
    <property type="match status" value="1"/>
</dbReference>
<evidence type="ECO:0000256" key="5">
    <source>
        <dbReference type="ARBA" id="ARBA00023136"/>
    </source>
</evidence>
<evidence type="ECO:0000313" key="8">
    <source>
        <dbReference type="EMBL" id="PRY99053.1"/>
    </source>
</evidence>
<dbReference type="RefSeq" id="WP_106226399.1">
    <property type="nucleotide sequence ID" value="NZ_PVTV01000011.1"/>
</dbReference>
<dbReference type="InterPro" id="IPR004477">
    <property type="entry name" value="ComEC_N"/>
</dbReference>
<dbReference type="InterPro" id="IPR052159">
    <property type="entry name" value="Competence_DNA_uptake"/>
</dbReference>
<organism evidence="8 9">
    <name type="scientific">Jezberella montanilacus</name>
    <dbReference type="NCBI Taxonomy" id="323426"/>
    <lineage>
        <taxon>Bacteria</taxon>
        <taxon>Pseudomonadati</taxon>
        <taxon>Pseudomonadota</taxon>
        <taxon>Betaproteobacteria</taxon>
        <taxon>Burkholderiales</taxon>
        <taxon>Alcaligenaceae</taxon>
        <taxon>Jezberella</taxon>
    </lineage>
</organism>
<dbReference type="Pfam" id="PF03772">
    <property type="entry name" value="Competence"/>
    <property type="match status" value="1"/>
</dbReference>